<evidence type="ECO:0000313" key="13">
    <source>
        <dbReference type="EMBL" id="SDV50996.1"/>
    </source>
</evidence>
<evidence type="ECO:0000313" key="14">
    <source>
        <dbReference type="Proteomes" id="UP000243719"/>
    </source>
</evidence>
<evidence type="ECO:0000256" key="5">
    <source>
        <dbReference type="ARBA" id="ARBA00022960"/>
    </source>
</evidence>
<dbReference type="InterPro" id="IPR050226">
    <property type="entry name" value="NagZ_Beta-hexosaminidase"/>
</dbReference>
<comment type="similarity">
    <text evidence="10">Belongs to the glycosyl hydrolase 3 family. NagZ subfamily.</text>
</comment>
<comment type="subcellular location">
    <subcellularLocation>
        <location evidence="10">Cytoplasm</location>
    </subcellularLocation>
</comment>
<dbReference type="InterPro" id="IPR036962">
    <property type="entry name" value="Glyco_hydro_3_N_sf"/>
</dbReference>
<feature type="binding site" evidence="10">
    <location>
        <position position="113"/>
    </location>
    <ligand>
        <name>substrate</name>
    </ligand>
</feature>
<feature type="binding site" evidence="10">
    <location>
        <position position="105"/>
    </location>
    <ligand>
        <name>substrate</name>
    </ligand>
</feature>
<dbReference type="UniPathway" id="UPA00544"/>
<dbReference type="GO" id="GO:0009252">
    <property type="term" value="P:peptidoglycan biosynthetic process"/>
    <property type="evidence" value="ECO:0007669"/>
    <property type="project" value="UniProtKB-KW"/>
</dbReference>
<keyword evidence="4 10" id="KW-0378">Hydrolase</keyword>
<evidence type="ECO:0000256" key="7">
    <source>
        <dbReference type="ARBA" id="ARBA00023295"/>
    </source>
</evidence>
<dbReference type="PANTHER" id="PTHR30480">
    <property type="entry name" value="BETA-HEXOSAMINIDASE-RELATED"/>
    <property type="match status" value="1"/>
</dbReference>
<protein>
    <recommendedName>
        <fullName evidence="10">Beta-hexosaminidase</fullName>
        <ecNumber evidence="10">3.2.1.52</ecNumber>
    </recommendedName>
    <alternativeName>
        <fullName evidence="10">Beta-N-acetylhexosaminidase</fullName>
    </alternativeName>
    <alternativeName>
        <fullName evidence="10">N-acetyl-beta-glucosaminidase</fullName>
    </alternativeName>
</protein>
<dbReference type="STRING" id="1770053.SAMN05216551_11493"/>
<keyword evidence="14" id="KW-1185">Reference proteome</keyword>
<feature type="active site" description="Proton donor/acceptor" evidence="10">
    <location>
        <position position="223"/>
    </location>
</feature>
<evidence type="ECO:0000256" key="9">
    <source>
        <dbReference type="ARBA" id="ARBA00023316"/>
    </source>
</evidence>
<name>A0A1H2PVN9_9BURK</name>
<dbReference type="GO" id="GO:0051301">
    <property type="term" value="P:cell division"/>
    <property type="evidence" value="ECO:0007669"/>
    <property type="project" value="UniProtKB-KW"/>
</dbReference>
<gene>
    <name evidence="10" type="primary">nagZ</name>
    <name evidence="13" type="ORF">SAMN05216551_11493</name>
</gene>
<proteinExistence type="inferred from homology"/>
<evidence type="ECO:0000256" key="11">
    <source>
        <dbReference type="SAM" id="MobiDB-lite"/>
    </source>
</evidence>
<dbReference type="GO" id="GO:0005737">
    <property type="term" value="C:cytoplasm"/>
    <property type="evidence" value="ECO:0007669"/>
    <property type="project" value="UniProtKB-SubCell"/>
</dbReference>
<dbReference type="GO" id="GO:0009254">
    <property type="term" value="P:peptidoglycan turnover"/>
    <property type="evidence" value="ECO:0007669"/>
    <property type="project" value="UniProtKB-UniRule"/>
</dbReference>
<evidence type="ECO:0000256" key="1">
    <source>
        <dbReference type="ARBA" id="ARBA00001231"/>
    </source>
</evidence>
<dbReference type="InterPro" id="IPR001764">
    <property type="entry name" value="Glyco_hydro_3_N"/>
</dbReference>
<dbReference type="Pfam" id="PF00933">
    <property type="entry name" value="Glyco_hydro_3"/>
    <property type="match status" value="1"/>
</dbReference>
<feature type="active site" description="Nucleophile" evidence="10">
    <location>
        <position position="292"/>
    </location>
</feature>
<evidence type="ECO:0000256" key="8">
    <source>
        <dbReference type="ARBA" id="ARBA00023306"/>
    </source>
</evidence>
<feature type="binding site" evidence="10">
    <location>
        <position position="180"/>
    </location>
    <ligand>
        <name>substrate</name>
    </ligand>
</feature>
<dbReference type="Gene3D" id="3.20.20.300">
    <property type="entry name" value="Glycoside hydrolase, family 3, N-terminal domain"/>
    <property type="match status" value="1"/>
</dbReference>
<keyword evidence="2 10" id="KW-0963">Cytoplasm</keyword>
<dbReference type="NCBIfam" id="NF003740">
    <property type="entry name" value="PRK05337.1"/>
    <property type="match status" value="1"/>
</dbReference>
<feature type="binding site" evidence="10">
    <location>
        <begin position="210"/>
        <end position="211"/>
    </location>
    <ligand>
        <name>substrate</name>
    </ligand>
</feature>
<comment type="function">
    <text evidence="10">Plays a role in peptidoglycan recycling by cleaving the terminal beta-1,4-linked N-acetylglucosamine (GlcNAc) from peptide-linked peptidoglycan fragments, giving rise to free GlcNAc, anhydro-N-acetylmuramic acid and anhydro-N-acetylmuramic acid-linked peptides.</text>
</comment>
<evidence type="ECO:0000256" key="6">
    <source>
        <dbReference type="ARBA" id="ARBA00022984"/>
    </source>
</evidence>
<feature type="site" description="Important for catalytic activity" evidence="10">
    <location>
        <position position="221"/>
    </location>
</feature>
<dbReference type="HAMAP" id="MF_00364">
    <property type="entry name" value="NagZ"/>
    <property type="match status" value="1"/>
</dbReference>
<keyword evidence="9 10" id="KW-0961">Cell wall biogenesis/degradation</keyword>
<dbReference type="InterPro" id="IPR017853">
    <property type="entry name" value="GH"/>
</dbReference>
<evidence type="ECO:0000256" key="3">
    <source>
        <dbReference type="ARBA" id="ARBA00022618"/>
    </source>
</evidence>
<sequence length="422" mass="43272">MIDPSVSPAGRPVPTQHAVPNAAPNGSLKAPLNAPLNATPAALPPGPLMLDVLGTELNADDRRRLRDPATGGVILFARNFVSRAQLLALTAAIRAVRPELLIAVDQEGGRVQRFRTDGFTRVPPMREIGRVAATDLGRGIRLAAAAGFVLAAELRAHGVDLSFTPVLDVDIGRSSVIGDRAFDGDATRVALLAGALNGGLLAAGMANCGKHFPGHGHVAADTHASAASDERDRTTLLRDARDFLAVGASLRAVMAAHVVYPAVDSVPAGFSKVWLKDVLRGQLGFDGAVFSDDLSMAGARVAGDVLAGARMALRAGCDMVLVCNDGAAADRVLDGLGDGLGDGSSDGPSDGAGATTHSTTGAAAGAEPAAADSASFPDWDRASRQRIAALRPSGTAWDFETLRGRDDYQLAVRALAALAAVA</sequence>
<feature type="region of interest" description="Disordered" evidence="11">
    <location>
        <begin position="339"/>
        <end position="377"/>
    </location>
</feature>
<keyword evidence="8 10" id="KW-0131">Cell cycle</keyword>
<dbReference type="GO" id="GO:0071555">
    <property type="term" value="P:cell wall organization"/>
    <property type="evidence" value="ECO:0007669"/>
    <property type="project" value="UniProtKB-KW"/>
</dbReference>
<keyword evidence="7 10" id="KW-0326">Glycosidase</keyword>
<evidence type="ECO:0000259" key="12">
    <source>
        <dbReference type="Pfam" id="PF00933"/>
    </source>
</evidence>
<dbReference type="AlphaFoldDB" id="A0A1H2PVN9"/>
<dbReference type="SUPFAM" id="SSF51445">
    <property type="entry name" value="(Trans)glycosidases"/>
    <property type="match status" value="1"/>
</dbReference>
<dbReference type="PANTHER" id="PTHR30480:SF13">
    <property type="entry name" value="BETA-HEXOSAMINIDASE"/>
    <property type="match status" value="1"/>
</dbReference>
<accession>A0A1H2PVN9</accession>
<keyword evidence="3 10" id="KW-0132">Cell division</keyword>
<reference evidence="14" key="1">
    <citation type="submission" date="2016-09" db="EMBL/GenBank/DDBJ databases">
        <authorList>
            <person name="Varghese N."/>
            <person name="Submissions S."/>
        </authorList>
    </citation>
    <scope>NUCLEOTIDE SEQUENCE [LARGE SCALE GENOMIC DNA]</scope>
    <source>
        <strain evidence="14">JS23</strain>
    </source>
</reference>
<dbReference type="Proteomes" id="UP000243719">
    <property type="component" value="Unassembled WGS sequence"/>
</dbReference>
<comment type="catalytic activity">
    <reaction evidence="1 10">
        <text>Hydrolysis of terminal non-reducing N-acetyl-D-hexosamine residues in N-acetyl-beta-D-hexosaminides.</text>
        <dbReference type="EC" id="3.2.1.52"/>
    </reaction>
</comment>
<keyword evidence="5 10" id="KW-0133">Cell shape</keyword>
<comment type="pathway">
    <text evidence="10">Cell wall biogenesis; peptidoglycan recycling.</text>
</comment>
<feature type="compositionally biased region" description="Low complexity" evidence="11">
    <location>
        <begin position="345"/>
        <end position="377"/>
    </location>
</feature>
<dbReference type="EMBL" id="FNLO01000014">
    <property type="protein sequence ID" value="SDV50996.1"/>
    <property type="molecule type" value="Genomic_DNA"/>
</dbReference>
<evidence type="ECO:0000256" key="2">
    <source>
        <dbReference type="ARBA" id="ARBA00022490"/>
    </source>
</evidence>
<dbReference type="InterPro" id="IPR022956">
    <property type="entry name" value="Beta_hexosaminidase_bac"/>
</dbReference>
<evidence type="ECO:0000256" key="10">
    <source>
        <dbReference type="HAMAP-Rule" id="MF_00364"/>
    </source>
</evidence>
<organism evidence="13 14">
    <name type="scientific">Chitinasiproducens palmae</name>
    <dbReference type="NCBI Taxonomy" id="1770053"/>
    <lineage>
        <taxon>Bacteria</taxon>
        <taxon>Pseudomonadati</taxon>
        <taxon>Pseudomonadota</taxon>
        <taxon>Betaproteobacteria</taxon>
        <taxon>Burkholderiales</taxon>
        <taxon>Burkholderiaceae</taxon>
        <taxon>Chitinasiproducens</taxon>
    </lineage>
</organism>
<keyword evidence="6 10" id="KW-0573">Peptidoglycan synthesis</keyword>
<feature type="region of interest" description="Disordered" evidence="11">
    <location>
        <begin position="1"/>
        <end position="33"/>
    </location>
</feature>
<feature type="domain" description="Glycoside hydrolase family 3 N-terminal" evidence="12">
    <location>
        <begin position="53"/>
        <end position="327"/>
    </location>
</feature>
<dbReference type="GO" id="GO:0004563">
    <property type="term" value="F:beta-N-acetylhexosaminidase activity"/>
    <property type="evidence" value="ECO:0007669"/>
    <property type="project" value="UniProtKB-UniRule"/>
</dbReference>
<dbReference type="GO" id="GO:0005975">
    <property type="term" value="P:carbohydrate metabolic process"/>
    <property type="evidence" value="ECO:0007669"/>
    <property type="project" value="InterPro"/>
</dbReference>
<evidence type="ECO:0000256" key="4">
    <source>
        <dbReference type="ARBA" id="ARBA00022801"/>
    </source>
</evidence>
<dbReference type="GO" id="GO:0008360">
    <property type="term" value="P:regulation of cell shape"/>
    <property type="evidence" value="ECO:0007669"/>
    <property type="project" value="UniProtKB-KW"/>
</dbReference>
<dbReference type="EC" id="3.2.1.52" evidence="10"/>